<evidence type="ECO:0000256" key="6">
    <source>
        <dbReference type="ARBA" id="ARBA00023163"/>
    </source>
</evidence>
<reference evidence="11" key="1">
    <citation type="submission" date="2020-09" db="EMBL/GenBank/DDBJ databases">
        <title>Genome-Enabled Discovery of Anthraquinone Biosynthesis in Senna tora.</title>
        <authorList>
            <person name="Kang S.-H."/>
            <person name="Pandey R.P."/>
            <person name="Lee C.-M."/>
            <person name="Sim J.-S."/>
            <person name="Jeong J.-T."/>
            <person name="Choi B.-S."/>
            <person name="Jung M."/>
            <person name="Ginzburg D."/>
            <person name="Zhao K."/>
            <person name="Won S.Y."/>
            <person name="Oh T.-J."/>
            <person name="Yu Y."/>
            <person name="Kim N.-H."/>
            <person name="Lee O.R."/>
            <person name="Lee T.-H."/>
            <person name="Bashyal P."/>
            <person name="Kim T.-S."/>
            <person name="Lee W.-H."/>
            <person name="Kawkins C."/>
            <person name="Kim C.-K."/>
            <person name="Kim J.S."/>
            <person name="Ahn B.O."/>
            <person name="Rhee S.Y."/>
            <person name="Sohng J.K."/>
        </authorList>
    </citation>
    <scope>NUCLEOTIDE SEQUENCE</scope>
    <source>
        <tissue evidence="11">Leaf</tissue>
    </source>
</reference>
<dbReference type="InterPro" id="IPR029472">
    <property type="entry name" value="Copia-like_N"/>
</dbReference>
<dbReference type="CDD" id="cd10017">
    <property type="entry name" value="B3_DNA"/>
    <property type="match status" value="1"/>
</dbReference>
<evidence type="ECO:0000313" key="12">
    <source>
        <dbReference type="Proteomes" id="UP000634136"/>
    </source>
</evidence>
<dbReference type="EMBL" id="JAAIUW010000012">
    <property type="protein sequence ID" value="KAF7806519.1"/>
    <property type="molecule type" value="Genomic_DNA"/>
</dbReference>
<dbReference type="GO" id="GO:0005634">
    <property type="term" value="C:nucleus"/>
    <property type="evidence" value="ECO:0007669"/>
    <property type="project" value="UniProtKB-SubCell"/>
</dbReference>
<proteinExistence type="inferred from homology"/>
<dbReference type="PROSITE" id="PS51032">
    <property type="entry name" value="AP2_ERF"/>
    <property type="match status" value="1"/>
</dbReference>
<dbReference type="GO" id="GO:0009873">
    <property type="term" value="P:ethylene-activated signaling pathway"/>
    <property type="evidence" value="ECO:0007669"/>
    <property type="project" value="UniProtKB-KW"/>
</dbReference>
<comment type="subcellular location">
    <subcellularLocation>
        <location evidence="1">Nucleus</location>
    </subcellularLocation>
</comment>
<evidence type="ECO:0000256" key="3">
    <source>
        <dbReference type="ARBA" id="ARBA00022745"/>
    </source>
</evidence>
<feature type="compositionally biased region" description="Basic and acidic residues" evidence="8">
    <location>
        <begin position="1"/>
        <end position="10"/>
    </location>
</feature>
<evidence type="ECO:0000256" key="2">
    <source>
        <dbReference type="ARBA" id="ARBA00009089"/>
    </source>
</evidence>
<dbReference type="PROSITE" id="PS50863">
    <property type="entry name" value="B3"/>
    <property type="match status" value="1"/>
</dbReference>
<dbReference type="InterPro" id="IPR016177">
    <property type="entry name" value="DNA-bd_dom_sf"/>
</dbReference>
<dbReference type="InterPro" id="IPR001471">
    <property type="entry name" value="AP2/ERF_dom"/>
</dbReference>
<dbReference type="SMART" id="SM00380">
    <property type="entry name" value="AP2"/>
    <property type="match status" value="1"/>
</dbReference>
<evidence type="ECO:0000259" key="9">
    <source>
        <dbReference type="PROSITE" id="PS50863"/>
    </source>
</evidence>
<dbReference type="InterPro" id="IPR003340">
    <property type="entry name" value="B3_DNA-bd"/>
</dbReference>
<evidence type="ECO:0000256" key="8">
    <source>
        <dbReference type="SAM" id="MobiDB-lite"/>
    </source>
</evidence>
<dbReference type="PANTHER" id="PTHR31140">
    <property type="entry name" value="B3 DOMAIN-CONTAINING TRANSCRIPTION FACTOR ABI3"/>
    <property type="match status" value="1"/>
</dbReference>
<comment type="similarity">
    <text evidence="2">Belongs to the AP2/ERF transcription factor family. RAV subfamily.</text>
</comment>
<keyword evidence="12" id="KW-1185">Reference proteome</keyword>
<dbReference type="OrthoDB" id="2020802at2759"/>
<dbReference type="AlphaFoldDB" id="A0A834SZV6"/>
<organism evidence="11 12">
    <name type="scientific">Senna tora</name>
    <dbReference type="NCBI Taxonomy" id="362788"/>
    <lineage>
        <taxon>Eukaryota</taxon>
        <taxon>Viridiplantae</taxon>
        <taxon>Streptophyta</taxon>
        <taxon>Embryophyta</taxon>
        <taxon>Tracheophyta</taxon>
        <taxon>Spermatophyta</taxon>
        <taxon>Magnoliopsida</taxon>
        <taxon>eudicotyledons</taxon>
        <taxon>Gunneridae</taxon>
        <taxon>Pentapetalae</taxon>
        <taxon>rosids</taxon>
        <taxon>fabids</taxon>
        <taxon>Fabales</taxon>
        <taxon>Fabaceae</taxon>
        <taxon>Caesalpinioideae</taxon>
        <taxon>Cassia clade</taxon>
        <taxon>Senna</taxon>
    </lineage>
</organism>
<dbReference type="GO" id="GO:0003677">
    <property type="term" value="F:DNA binding"/>
    <property type="evidence" value="ECO:0007669"/>
    <property type="project" value="UniProtKB-KW"/>
</dbReference>
<comment type="caution">
    <text evidence="11">The sequence shown here is derived from an EMBL/GenBank/DDBJ whole genome shotgun (WGS) entry which is preliminary data.</text>
</comment>
<dbReference type="SMART" id="SM01019">
    <property type="entry name" value="B3"/>
    <property type="match status" value="1"/>
</dbReference>
<dbReference type="CDD" id="cd00018">
    <property type="entry name" value="AP2"/>
    <property type="match status" value="1"/>
</dbReference>
<evidence type="ECO:0000259" key="10">
    <source>
        <dbReference type="PROSITE" id="PS51032"/>
    </source>
</evidence>
<feature type="domain" description="AP2/ERF" evidence="10">
    <location>
        <begin position="376"/>
        <end position="432"/>
    </location>
</feature>
<evidence type="ECO:0000256" key="4">
    <source>
        <dbReference type="ARBA" id="ARBA00023015"/>
    </source>
</evidence>
<dbReference type="SUPFAM" id="SSF54171">
    <property type="entry name" value="DNA-binding domain"/>
    <property type="match status" value="1"/>
</dbReference>
<evidence type="ECO:0000256" key="1">
    <source>
        <dbReference type="ARBA" id="ARBA00004123"/>
    </source>
</evidence>
<keyword evidence="4" id="KW-0805">Transcription regulation</keyword>
<keyword evidence="3" id="KW-0936">Ethylene signaling pathway</keyword>
<dbReference type="Pfam" id="PF14244">
    <property type="entry name" value="Retrotran_gag_3"/>
    <property type="match status" value="1"/>
</dbReference>
<feature type="region of interest" description="Disordered" evidence="8">
    <location>
        <begin position="1"/>
        <end position="24"/>
    </location>
</feature>
<keyword evidence="6" id="KW-0804">Transcription</keyword>
<evidence type="ECO:0000313" key="11">
    <source>
        <dbReference type="EMBL" id="KAF7806519.1"/>
    </source>
</evidence>
<sequence>MSKEGDHEKATSSSNNNANGGWTLQNSDQPGMSLVVSQLTGSNYLSWSLAVKTALEAKDKLGFVDGTIKPPEDAAQFKKWKPVDSMVKSWLTNSLTKELSKSFVFCNTAKELWDCIAERYSVNNGPKFYQIQRQTVSLEQGSESVTGGQIMNLDPLPSVNKAFSMVVRQETQKEVNLAFNNVESSAMLARAGNNRRTDDKKADKNNWYKELKEQKKKAGKRNAAANAVADTPVEYLKDKENIDLAGVLTALQEITKMVKHKAEEHVNFANLGEFAEQVEESTPVDIPRERTVTERREGQQADNDVAAYDEPFNNTESTDNLELDDLQSDIQIEEEMEGNSEAELIQQEEEQQNIHLQEEHKPASLFASTTHSLSKRLKGIVPQQNGNWGAQIYANNHRVWLGTFKTQKEAAMAYDSAAIRLRRAGDSHRNFPWTSINVEEPRQILFRKKLTPSDVGKLNRIVIPKKDATTCFPEVSRRVEEDAEAGVVSEAQMDFFDGTMRCWRFRYCYWRSSQSFVFTRGWSRFVKDKNLEADDVVAFYLCEFKEEEAGGKMLKKFFMIDTFRDQDSSSSSSLIEEQIMEETHHPSSCLLDERKGFKLFGVQIN</sequence>
<dbReference type="Pfam" id="PF02362">
    <property type="entry name" value="B3"/>
    <property type="match status" value="1"/>
</dbReference>
<gene>
    <name evidence="11" type="ORF">G2W53_038680</name>
</gene>
<name>A0A834SZV6_9FABA</name>
<dbReference type="GO" id="GO:0003700">
    <property type="term" value="F:DNA-binding transcription factor activity"/>
    <property type="evidence" value="ECO:0007669"/>
    <property type="project" value="InterPro"/>
</dbReference>
<dbReference type="FunFam" id="3.30.730.10:FF:000008">
    <property type="entry name" value="AP2 domain-containing protein RAP2.8"/>
    <property type="match status" value="1"/>
</dbReference>
<keyword evidence="7" id="KW-0539">Nucleus</keyword>
<dbReference type="SUPFAM" id="SSF101936">
    <property type="entry name" value="DNA-binding pseudobarrel domain"/>
    <property type="match status" value="1"/>
</dbReference>
<dbReference type="InterPro" id="IPR044800">
    <property type="entry name" value="LEC2-like"/>
</dbReference>
<protein>
    <submittedName>
        <fullName evidence="11">AP2/ERF and B3 domain-containing transcription factor</fullName>
    </submittedName>
</protein>
<dbReference type="Gene3D" id="3.30.730.10">
    <property type="entry name" value="AP2/ERF domain"/>
    <property type="match status" value="1"/>
</dbReference>
<accession>A0A834SZV6</accession>
<evidence type="ECO:0000256" key="5">
    <source>
        <dbReference type="ARBA" id="ARBA00023125"/>
    </source>
</evidence>
<evidence type="ECO:0000256" key="7">
    <source>
        <dbReference type="ARBA" id="ARBA00023242"/>
    </source>
</evidence>
<dbReference type="InterPro" id="IPR036955">
    <property type="entry name" value="AP2/ERF_dom_sf"/>
</dbReference>
<dbReference type="Gene3D" id="2.40.330.10">
    <property type="entry name" value="DNA-binding pseudobarrel domain"/>
    <property type="match status" value="1"/>
</dbReference>
<feature type="domain" description="TF-B3" evidence="9">
    <location>
        <begin position="446"/>
        <end position="561"/>
    </location>
</feature>
<keyword evidence="5" id="KW-0238">DNA-binding</keyword>
<dbReference type="InterPro" id="IPR015300">
    <property type="entry name" value="DNA-bd_pseudobarrel_sf"/>
</dbReference>
<dbReference type="Proteomes" id="UP000634136">
    <property type="component" value="Unassembled WGS sequence"/>
</dbReference>
<dbReference type="PANTHER" id="PTHR31140:SF58">
    <property type="entry name" value="DNA-BINDING PROTEIN RAV1"/>
    <property type="match status" value="1"/>
</dbReference>